<dbReference type="Proteomes" id="UP001177003">
    <property type="component" value="Chromosome 3"/>
</dbReference>
<reference evidence="1" key="1">
    <citation type="submission" date="2023-04" db="EMBL/GenBank/DDBJ databases">
        <authorList>
            <person name="Vijverberg K."/>
            <person name="Xiong W."/>
            <person name="Schranz E."/>
        </authorList>
    </citation>
    <scope>NUCLEOTIDE SEQUENCE</scope>
</reference>
<dbReference type="AlphaFoldDB" id="A0AA36DZZ3"/>
<proteinExistence type="predicted"/>
<gene>
    <name evidence="1" type="ORF">LSALG_LOCUS17936</name>
</gene>
<organism evidence="1 2">
    <name type="scientific">Lactuca saligna</name>
    <name type="common">Willowleaf lettuce</name>
    <dbReference type="NCBI Taxonomy" id="75948"/>
    <lineage>
        <taxon>Eukaryota</taxon>
        <taxon>Viridiplantae</taxon>
        <taxon>Streptophyta</taxon>
        <taxon>Embryophyta</taxon>
        <taxon>Tracheophyta</taxon>
        <taxon>Spermatophyta</taxon>
        <taxon>Magnoliopsida</taxon>
        <taxon>eudicotyledons</taxon>
        <taxon>Gunneridae</taxon>
        <taxon>Pentapetalae</taxon>
        <taxon>asterids</taxon>
        <taxon>campanulids</taxon>
        <taxon>Asterales</taxon>
        <taxon>Asteraceae</taxon>
        <taxon>Cichorioideae</taxon>
        <taxon>Cichorieae</taxon>
        <taxon>Lactucinae</taxon>
        <taxon>Lactuca</taxon>
    </lineage>
</organism>
<evidence type="ECO:0000313" key="1">
    <source>
        <dbReference type="EMBL" id="CAI9278034.1"/>
    </source>
</evidence>
<keyword evidence="2" id="KW-1185">Reference proteome</keyword>
<evidence type="ECO:0000313" key="2">
    <source>
        <dbReference type="Proteomes" id="UP001177003"/>
    </source>
</evidence>
<protein>
    <submittedName>
        <fullName evidence="1">Uncharacterized protein</fullName>
    </submittedName>
</protein>
<dbReference type="EMBL" id="OX465079">
    <property type="protein sequence ID" value="CAI9278034.1"/>
    <property type="molecule type" value="Genomic_DNA"/>
</dbReference>
<accession>A0AA36DZZ3</accession>
<name>A0AA36DZZ3_LACSI</name>
<sequence length="201" mass="22977">MNQKIDDFIHSLSNLESVYEAKLDHMQNHVTAQDRYISTLEKSTTELSKASTSSSTSPFQAFSEQVQRQMDSLSSDIAKLSGSTKVDKIAADAQLKAQHNRAMLAEKEMDLIRQLGINDPSLKVPRRKDVHFSKPVIISEPTTQSKLSHSDPNDREKQKIIFKSKKELAKETQMHIDEELAKQLKEKELKSKQEMLRKRNL</sequence>